<evidence type="ECO:0000313" key="2">
    <source>
        <dbReference type="EMBL" id="TDD76154.1"/>
    </source>
</evidence>
<evidence type="ECO:0000313" key="3">
    <source>
        <dbReference type="Proteomes" id="UP000295578"/>
    </source>
</evidence>
<keyword evidence="3" id="KW-1185">Reference proteome</keyword>
<name>A0A4R5AY46_9ACTN</name>
<sequence length="129" mass="13921">MNKVRITVAGMAVAGLATVLAPVAAQADTGAAAWQGSCAKGDFCVWSGKDGTGTRCAWNGDDPDWYGGSVQCKPKFLVASYWNNGYTGSYSKVKVYTLANYKYYWGTISAGKRANFWEGQPMGSHKWVN</sequence>
<proteinExistence type="predicted"/>
<dbReference type="Pfam" id="PF03995">
    <property type="entry name" value="Inhibitor_I36"/>
    <property type="match status" value="1"/>
</dbReference>
<reference evidence="2 3" key="1">
    <citation type="submission" date="2019-03" db="EMBL/GenBank/DDBJ databases">
        <title>Draft genome sequences of novel Actinobacteria.</title>
        <authorList>
            <person name="Sahin N."/>
            <person name="Ay H."/>
            <person name="Saygin H."/>
        </authorList>
    </citation>
    <scope>NUCLEOTIDE SEQUENCE [LARGE SCALE GENOMIC DNA]</scope>
    <source>
        <strain evidence="2 3">DSM 45941</strain>
    </source>
</reference>
<dbReference type="OrthoDB" id="3700467at2"/>
<dbReference type="RefSeq" id="WP_132200397.1">
    <property type="nucleotide sequence ID" value="NZ_SMKY01000148.1"/>
</dbReference>
<evidence type="ECO:0000256" key="1">
    <source>
        <dbReference type="SAM" id="SignalP"/>
    </source>
</evidence>
<protein>
    <recommendedName>
        <fullName evidence="4">Peptidase inhibitor family I36 protein</fullName>
    </recommendedName>
</protein>
<keyword evidence="1" id="KW-0732">Signal</keyword>
<feature type="signal peptide" evidence="1">
    <location>
        <begin position="1"/>
        <end position="27"/>
    </location>
</feature>
<dbReference type="AlphaFoldDB" id="A0A4R5AY46"/>
<evidence type="ECO:0008006" key="4">
    <source>
        <dbReference type="Google" id="ProtNLM"/>
    </source>
</evidence>
<dbReference type="Proteomes" id="UP000295578">
    <property type="component" value="Unassembled WGS sequence"/>
</dbReference>
<accession>A0A4R5AY46</accession>
<feature type="chain" id="PRO_5020699206" description="Peptidase inhibitor family I36 protein" evidence="1">
    <location>
        <begin position="28"/>
        <end position="129"/>
    </location>
</feature>
<organism evidence="2 3">
    <name type="scientific">Actinomadura darangshiensis</name>
    <dbReference type="NCBI Taxonomy" id="705336"/>
    <lineage>
        <taxon>Bacteria</taxon>
        <taxon>Bacillati</taxon>
        <taxon>Actinomycetota</taxon>
        <taxon>Actinomycetes</taxon>
        <taxon>Streptosporangiales</taxon>
        <taxon>Thermomonosporaceae</taxon>
        <taxon>Actinomadura</taxon>
    </lineage>
</organism>
<comment type="caution">
    <text evidence="2">The sequence shown here is derived from an EMBL/GenBank/DDBJ whole genome shotgun (WGS) entry which is preliminary data.</text>
</comment>
<gene>
    <name evidence="2" type="ORF">E1293_27540</name>
</gene>
<dbReference type="EMBL" id="SMKY01000148">
    <property type="protein sequence ID" value="TDD76154.1"/>
    <property type="molecule type" value="Genomic_DNA"/>
</dbReference>